<dbReference type="InterPro" id="IPR056884">
    <property type="entry name" value="NPHP3-like_N"/>
</dbReference>
<dbReference type="OMA" id="NDIEMYL"/>
<dbReference type="PANTHER" id="PTHR46082">
    <property type="entry name" value="ATP/GTP-BINDING PROTEIN-RELATED"/>
    <property type="match status" value="1"/>
</dbReference>
<feature type="domain" description="Nephrocystin 3-like N-terminal" evidence="4">
    <location>
        <begin position="388"/>
        <end position="553"/>
    </location>
</feature>
<evidence type="ECO:0000256" key="1">
    <source>
        <dbReference type="ARBA" id="ARBA00022737"/>
    </source>
</evidence>
<dbReference type="Pfam" id="PF24883">
    <property type="entry name" value="NPHP3_N"/>
    <property type="match status" value="1"/>
</dbReference>
<evidence type="ECO:0000259" key="3">
    <source>
        <dbReference type="Pfam" id="PF22939"/>
    </source>
</evidence>
<dbReference type="InterPro" id="IPR000845">
    <property type="entry name" value="Nucleoside_phosphorylase_d"/>
</dbReference>
<dbReference type="InterPro" id="IPR053137">
    <property type="entry name" value="NLR-like"/>
</dbReference>
<dbReference type="GO" id="GO:0009116">
    <property type="term" value="P:nucleoside metabolic process"/>
    <property type="evidence" value="ECO:0007669"/>
    <property type="project" value="InterPro"/>
</dbReference>
<keyword evidence="1" id="KW-0677">Repeat</keyword>
<accession>A0A0U1M9N8</accession>
<evidence type="ECO:0000313" key="6">
    <source>
        <dbReference type="Proteomes" id="UP000054383"/>
    </source>
</evidence>
<dbReference type="STRING" id="28573.A0A0U1M9N8"/>
<reference evidence="5 6" key="1">
    <citation type="submission" date="2015-04" db="EMBL/GenBank/DDBJ databases">
        <authorList>
            <person name="Syromyatnikov M.Y."/>
            <person name="Popov V.N."/>
        </authorList>
    </citation>
    <scope>NUCLEOTIDE SEQUENCE [LARGE SCALE GENOMIC DNA]</scope>
    <source>
        <strain evidence="5">WF-38-12</strain>
    </source>
</reference>
<dbReference type="InterPro" id="IPR054471">
    <property type="entry name" value="GPIID_WHD"/>
</dbReference>
<dbReference type="InterPro" id="IPR027417">
    <property type="entry name" value="P-loop_NTPase"/>
</dbReference>
<dbReference type="SUPFAM" id="SSF52540">
    <property type="entry name" value="P-loop containing nucleoside triphosphate hydrolases"/>
    <property type="match status" value="1"/>
</dbReference>
<dbReference type="SMART" id="SM00248">
    <property type="entry name" value="ANK"/>
    <property type="match status" value="2"/>
</dbReference>
<proteinExistence type="predicted"/>
<dbReference type="InterPro" id="IPR036770">
    <property type="entry name" value="Ankyrin_rpt-contain_sf"/>
</dbReference>
<protein>
    <submittedName>
        <fullName evidence="5">Polyprotein pp220</fullName>
    </submittedName>
</protein>
<evidence type="ECO:0000313" key="5">
    <source>
        <dbReference type="EMBL" id="CRG92353.1"/>
    </source>
</evidence>
<feature type="domain" description="GPI inositol-deacylase winged helix" evidence="3">
    <location>
        <begin position="663"/>
        <end position="743"/>
    </location>
</feature>
<dbReference type="SUPFAM" id="SSF53167">
    <property type="entry name" value="Purine and uridine phosphorylases"/>
    <property type="match status" value="1"/>
</dbReference>
<dbReference type="GO" id="GO:0003824">
    <property type="term" value="F:catalytic activity"/>
    <property type="evidence" value="ECO:0007669"/>
    <property type="project" value="InterPro"/>
</dbReference>
<dbReference type="PANTHER" id="PTHR46082:SF11">
    <property type="entry name" value="AAA+ ATPASE DOMAIN-CONTAINING PROTEIN-RELATED"/>
    <property type="match status" value="1"/>
</dbReference>
<evidence type="ECO:0000259" key="2">
    <source>
        <dbReference type="Pfam" id="PF01048"/>
    </source>
</evidence>
<dbReference type="Proteomes" id="UP000054383">
    <property type="component" value="Unassembled WGS sequence"/>
</dbReference>
<sequence>MAFKALSHGDYTVGWVCALPKEQTAAMAMLDETHADLPKPQHDSNAYTLGRIGQHNVVIACLPMGMIGNNNSATVAAHMLSTFPSIKFNLLVGIGGGVPPKVRLGDIVVSKPVGRYSGVVQWDYGKAGQGNSFERTGSLNSPPAAVLTALTKLQSKHDMQGSEIPYYLENLRQKWPKLAPQYLRSDSLQDLLFRSSYHHVEKKRTEDDDSWEDGEEEEEQESCFYCDLDQVVKRKPATRDMRIHYGLIASGNQVIKDAVRRNEINKMFDGNVLCFEMEAAGLINDFTCLVIRGICDYADSHKNKDWQEHAAAVAAAFAKEFLSMVPAHDVEVMPTIESVYGSVQEMTGNISTLTERYYNKEQRDILDWLSPTDYFSQHSDFIRKRQSGTGKLLLHSNEFQGWITQQNRILFCPGIPGSGKTMTTSSVIDYLHARYPESNTVGIAYIYCNFRRQEEHHSTHLLLNLLKQFSQGRSILPQCVKDLYEKHHFKGTRPSIDEISDALASVIAGFRKPFVIIDALDECKTPGAIQSEFLYEIFHLQAKTGASLFATSRHIPEIEDEFKKKGAVFLEIRASDGDIKRYLDGNTSRLPLVVQENPKLEEVVKTSIIRAADGMFLLATLHLDSLEDKVNLRQVAHALEELPKGTDAYYQAYEEAMERIQSQKQGFRDLALKTLLWISCARRPLSPRELQHALAVINDTSTLDEASITKAELIVSVCAGLVTIDRESNIVCLVHYTAQEYFQTTRDIWFPNAEADIAKACITYLSFDTFRSAIAPTHEAFDERLQLHPFYGYAAVYWGYHCRVASLELSQVMKVLEDASQVFASSQLIMRSKYDFLYRENLSSRFTAVHIAAYFGLAEATAALCEKGHDPDSKAIYEQTPLFWAAKNGHETIVKMLIDEYGVDINFKPHDGKFLTWAASIALDMSETLLLELSERLPVGPEFIPYLKWKYGEKKLVPVAVYQLLSKKYGPDFDSRGVYREIILSWVAQRHKLLEGR</sequence>
<dbReference type="InterPro" id="IPR035994">
    <property type="entry name" value="Nucleoside_phosphorylase_sf"/>
</dbReference>
<dbReference type="SUPFAM" id="SSF48403">
    <property type="entry name" value="Ankyrin repeat"/>
    <property type="match status" value="1"/>
</dbReference>
<dbReference type="Pfam" id="PF22939">
    <property type="entry name" value="WHD_GPIID"/>
    <property type="match status" value="1"/>
</dbReference>
<dbReference type="OrthoDB" id="4221929at2759"/>
<dbReference type="Gene3D" id="1.25.40.20">
    <property type="entry name" value="Ankyrin repeat-containing domain"/>
    <property type="match status" value="1"/>
</dbReference>
<evidence type="ECO:0000259" key="4">
    <source>
        <dbReference type="Pfam" id="PF24883"/>
    </source>
</evidence>
<dbReference type="Pfam" id="PF12796">
    <property type="entry name" value="Ank_2"/>
    <property type="match status" value="1"/>
</dbReference>
<dbReference type="Gene3D" id="3.40.50.1580">
    <property type="entry name" value="Nucleoside phosphorylase domain"/>
    <property type="match status" value="1"/>
</dbReference>
<feature type="domain" description="Nucleoside phosphorylase" evidence="2">
    <location>
        <begin position="14"/>
        <end position="128"/>
    </location>
</feature>
<name>A0A0U1M9N8_TALIS</name>
<keyword evidence="6" id="KW-1185">Reference proteome</keyword>
<dbReference type="Gene3D" id="3.40.50.300">
    <property type="entry name" value="P-loop containing nucleotide triphosphate hydrolases"/>
    <property type="match status" value="1"/>
</dbReference>
<dbReference type="Pfam" id="PF01048">
    <property type="entry name" value="PNP_UDP_1"/>
    <property type="match status" value="1"/>
</dbReference>
<gene>
    <name evidence="5" type="ORF">PISL3812_09410</name>
</gene>
<organism evidence="5 6">
    <name type="scientific">Talaromyces islandicus</name>
    <name type="common">Penicillium islandicum</name>
    <dbReference type="NCBI Taxonomy" id="28573"/>
    <lineage>
        <taxon>Eukaryota</taxon>
        <taxon>Fungi</taxon>
        <taxon>Dikarya</taxon>
        <taxon>Ascomycota</taxon>
        <taxon>Pezizomycotina</taxon>
        <taxon>Eurotiomycetes</taxon>
        <taxon>Eurotiomycetidae</taxon>
        <taxon>Eurotiales</taxon>
        <taxon>Trichocomaceae</taxon>
        <taxon>Talaromyces</taxon>
        <taxon>Talaromyces sect. Islandici</taxon>
    </lineage>
</organism>
<dbReference type="InterPro" id="IPR002110">
    <property type="entry name" value="Ankyrin_rpt"/>
</dbReference>
<dbReference type="AlphaFoldDB" id="A0A0U1M9N8"/>
<dbReference type="EMBL" id="CVMT01000012">
    <property type="protein sequence ID" value="CRG92353.1"/>
    <property type="molecule type" value="Genomic_DNA"/>
</dbReference>